<organism evidence="1">
    <name type="scientific">viral metagenome</name>
    <dbReference type="NCBI Taxonomy" id="1070528"/>
    <lineage>
        <taxon>unclassified sequences</taxon>
        <taxon>metagenomes</taxon>
        <taxon>organismal metagenomes</taxon>
    </lineage>
</organism>
<name>A0A2V0RAM3_9ZZZZ</name>
<proteinExistence type="predicted"/>
<dbReference type="EMBL" id="BDQB01000254">
    <property type="protein sequence ID" value="GBH22386.1"/>
    <property type="molecule type" value="Genomic_RNA"/>
</dbReference>
<reference evidence="1" key="1">
    <citation type="submission" date="2017-04" db="EMBL/GenBank/DDBJ databases">
        <title>Unveiling RNA virosphere associated with marine microorganisms.</title>
        <authorList>
            <person name="Urayama S."/>
            <person name="Takaki Y."/>
            <person name="Nishi S."/>
            <person name="Yoshida Y."/>
            <person name="Deguchi S."/>
            <person name="Takai K."/>
            <person name="Nunoura T."/>
        </authorList>
    </citation>
    <scope>NUCLEOTIDE SEQUENCE</scope>
</reference>
<accession>A0A2V0RAM3</accession>
<sequence length="766" mass="86171">MNTITTTITQNDTLVIQQQSSLTLVRDAFLSIGLVFEHESFGNELAVQTAYQESEMTQTQRQTLRDIVMSGELFHSVEDLGTRVATFTINPLTGQSRGRLLSENARLTLMRNERVWDNTLSDVRSNAFLREQADMEDGRFTYRTLKGARFPTIVDRDMLSTLSSEESAGDYQSYTDFSNWMEPRSFKSYSLPSDVEYSTSADDSQAVYAQREVRLKFNTSTLDVKGHAVKRLVSYGYDCTEITLSSQVVTATISGGRCVPNWSQERPQLRNSQVRYKMTFELNDVDVMLSSNEKAKCKVIISAYIAPKIGKKKVSLSEYLSNGEEPLEIINPFVITVILLTVPGSDYRLRATGMPVIPAGVDFGDTSKPVAFIKSSSDDVNFDDMLNDFTNKLRRTDQWLNVRRQDIKEFCDRSPFFSSMYADEKYSHITKCGVEFADVEYIRETYPRLFSGLLSVGHTLMMNKINKGRSEADLSLTEIKRVWKYYFETSSGPSIVHSEDIRSPDEVAYGVKPVDESLLLVRIVLSRILIVGIGDVNTHDPNNPKTMPMSHHLLNQKRVEAMLIPLSVMQDGLLTYSVTGSVGKLLKDVTRNNLAGSTLFDIIKSSGVKRKDHLNIIDELTTQALFTVRAPILQVDQNNSAMGDLWFVSPSGMEFDVTPIANEICSKLSQETLFSEADRSVIAWHPLFSIIVGKTHREGGSFRYDVILLPAKRKSSMAVSYHNSTEVVRALDFNNEVKIHYATLRDGGGYLSALRTFIEDPNAMST</sequence>
<protein>
    <submittedName>
        <fullName evidence="1">Uncharacterized protein</fullName>
    </submittedName>
</protein>
<comment type="caution">
    <text evidence="1">The sequence shown here is derived from an EMBL/GenBank/DDBJ whole genome shotgun (WGS) entry which is preliminary data.</text>
</comment>
<evidence type="ECO:0000313" key="1">
    <source>
        <dbReference type="EMBL" id="GBH22386.1"/>
    </source>
</evidence>
<dbReference type="AlphaFoldDB" id="A0A2V0RAM3"/>